<comment type="caution">
    <text evidence="9">The sequence shown here is derived from an EMBL/GenBank/DDBJ whole genome shotgun (WGS) entry which is preliminary data.</text>
</comment>
<dbReference type="RefSeq" id="WP_040750021.1">
    <property type="nucleotide sequence ID" value="NZ_JACHIT010000001.1"/>
</dbReference>
<keyword evidence="4 9" id="KW-0503">Monooxygenase</keyword>
<comment type="similarity">
    <text evidence="5">Belongs to the NtaA/SnaA/DszA monooxygenase family.</text>
</comment>
<dbReference type="GO" id="GO:0004497">
    <property type="term" value="F:monooxygenase activity"/>
    <property type="evidence" value="ECO:0007669"/>
    <property type="project" value="UniProtKB-KW"/>
</dbReference>
<evidence type="ECO:0000256" key="5">
    <source>
        <dbReference type="ARBA" id="ARBA00033748"/>
    </source>
</evidence>
<dbReference type="EMBL" id="JACHIT010000001">
    <property type="protein sequence ID" value="MBB5912083.1"/>
    <property type="molecule type" value="Genomic_DNA"/>
</dbReference>
<keyword evidence="2 6" id="KW-0288">FMN</keyword>
<accession>A0A7W9PAA6</accession>
<evidence type="ECO:0000256" key="3">
    <source>
        <dbReference type="ARBA" id="ARBA00023002"/>
    </source>
</evidence>
<dbReference type="PANTHER" id="PTHR30011:SF16">
    <property type="entry name" value="C2H2 FINGER DOMAIN TRANSCRIPTION FACTOR (EUROFUNG)-RELATED"/>
    <property type="match status" value="1"/>
</dbReference>
<dbReference type="SUPFAM" id="SSF51679">
    <property type="entry name" value="Bacterial luciferase-like"/>
    <property type="match status" value="1"/>
</dbReference>
<evidence type="ECO:0000256" key="2">
    <source>
        <dbReference type="ARBA" id="ARBA00022643"/>
    </source>
</evidence>
<dbReference type="InterPro" id="IPR036661">
    <property type="entry name" value="Luciferase-like_sf"/>
</dbReference>
<feature type="region of interest" description="Disordered" evidence="7">
    <location>
        <begin position="437"/>
        <end position="469"/>
    </location>
</feature>
<evidence type="ECO:0000256" key="6">
    <source>
        <dbReference type="PIRSR" id="PIRSR000337-1"/>
    </source>
</evidence>
<dbReference type="InterPro" id="IPR011251">
    <property type="entry name" value="Luciferase-like_dom"/>
</dbReference>
<dbReference type="Gene3D" id="3.20.20.30">
    <property type="entry name" value="Luciferase-like domain"/>
    <property type="match status" value="1"/>
</dbReference>
<feature type="domain" description="Luciferase-like" evidence="8">
    <location>
        <begin position="32"/>
        <end position="390"/>
    </location>
</feature>
<evidence type="ECO:0000256" key="7">
    <source>
        <dbReference type="SAM" id="MobiDB-lite"/>
    </source>
</evidence>
<evidence type="ECO:0000313" key="9">
    <source>
        <dbReference type="EMBL" id="MBB5912083.1"/>
    </source>
</evidence>
<keyword evidence="1 6" id="KW-0285">Flavoprotein</keyword>
<feature type="binding site" evidence="6">
    <location>
        <position position="159"/>
    </location>
    <ligand>
        <name>FMN</name>
        <dbReference type="ChEBI" id="CHEBI:58210"/>
    </ligand>
</feature>
<dbReference type="InterPro" id="IPR051260">
    <property type="entry name" value="Diverse_substr_monoxygenases"/>
</dbReference>
<dbReference type="Pfam" id="PF00296">
    <property type="entry name" value="Bac_luciferase"/>
    <property type="match status" value="1"/>
</dbReference>
<feature type="binding site" evidence="6">
    <location>
        <position position="59"/>
    </location>
    <ligand>
        <name>FMN</name>
        <dbReference type="ChEBI" id="CHEBI:58210"/>
    </ligand>
</feature>
<dbReference type="PANTHER" id="PTHR30011">
    <property type="entry name" value="ALKANESULFONATE MONOOXYGENASE-RELATED"/>
    <property type="match status" value="1"/>
</dbReference>
<protein>
    <submittedName>
        <fullName evidence="9">FMN-dependent oxidoreductase (Nitrilotriacetate monooxygenase family)</fullName>
    </submittedName>
</protein>
<feature type="binding site" evidence="6">
    <location>
        <position position="105"/>
    </location>
    <ligand>
        <name>FMN</name>
        <dbReference type="ChEBI" id="CHEBI:58210"/>
    </ligand>
</feature>
<keyword evidence="10" id="KW-1185">Reference proteome</keyword>
<evidence type="ECO:0000313" key="10">
    <source>
        <dbReference type="Proteomes" id="UP000540412"/>
    </source>
</evidence>
<dbReference type="GO" id="GO:0016705">
    <property type="term" value="F:oxidoreductase activity, acting on paired donors, with incorporation or reduction of molecular oxygen"/>
    <property type="evidence" value="ECO:0007669"/>
    <property type="project" value="InterPro"/>
</dbReference>
<dbReference type="Proteomes" id="UP000540412">
    <property type="component" value="Unassembled WGS sequence"/>
</dbReference>
<feature type="compositionally biased region" description="Basic and acidic residues" evidence="7">
    <location>
        <begin position="437"/>
        <end position="447"/>
    </location>
</feature>
<feature type="binding site" evidence="6">
    <location>
        <position position="231"/>
    </location>
    <ligand>
        <name>FMN</name>
        <dbReference type="ChEBI" id="CHEBI:58210"/>
    </ligand>
</feature>
<feature type="binding site" evidence="6">
    <location>
        <position position="155"/>
    </location>
    <ligand>
        <name>FMN</name>
        <dbReference type="ChEBI" id="CHEBI:58210"/>
    </ligand>
</feature>
<evidence type="ECO:0000259" key="8">
    <source>
        <dbReference type="Pfam" id="PF00296"/>
    </source>
</evidence>
<reference evidence="9 10" key="1">
    <citation type="submission" date="2020-08" db="EMBL/GenBank/DDBJ databases">
        <title>Sequencing the genomes of 1000 actinobacteria strains.</title>
        <authorList>
            <person name="Klenk H.-P."/>
        </authorList>
    </citation>
    <scope>NUCLEOTIDE SEQUENCE [LARGE SCALE GENOMIC DNA]</scope>
    <source>
        <strain evidence="9 10">DSM 43582</strain>
    </source>
</reference>
<keyword evidence="3" id="KW-0560">Oxidoreductase</keyword>
<dbReference type="PIRSF" id="PIRSF000337">
    <property type="entry name" value="NTA_MOA"/>
    <property type="match status" value="1"/>
</dbReference>
<proteinExistence type="inferred from homology"/>
<evidence type="ECO:0000256" key="1">
    <source>
        <dbReference type="ARBA" id="ARBA00022630"/>
    </source>
</evidence>
<evidence type="ECO:0000256" key="4">
    <source>
        <dbReference type="ARBA" id="ARBA00023033"/>
    </source>
</evidence>
<organism evidence="9 10">
    <name type="scientific">Nocardia transvalensis</name>
    <dbReference type="NCBI Taxonomy" id="37333"/>
    <lineage>
        <taxon>Bacteria</taxon>
        <taxon>Bacillati</taxon>
        <taxon>Actinomycetota</taxon>
        <taxon>Actinomycetes</taxon>
        <taxon>Mycobacteriales</taxon>
        <taxon>Nocardiaceae</taxon>
        <taxon>Nocardia</taxon>
    </lineage>
</organism>
<name>A0A7W9PAA6_9NOCA</name>
<dbReference type="NCBIfam" id="TIGR03860">
    <property type="entry name" value="FMN_nitrolo"/>
    <property type="match status" value="1"/>
</dbReference>
<dbReference type="InterPro" id="IPR016215">
    <property type="entry name" value="NTA_MOA"/>
</dbReference>
<sequence length="469" mass="51188">MAPRKLVLNATEMHTAGHIAWGLWRLPDADSVRYTQLSYWTELATLLEDGGFDALFIADALGQLDSYTKSADPALATAAQTPLDDPLLVISGMAAVTSTLGFGVTVSTTYEQPYLLARKFTTLDHLTGGRIGWNIVTSQLDSAARNLGYDRQIPHDERYERAQEFVDVTYKLWEGSWEDGAVVADRERGIYADPRKVHAIGHHGRYYSVPSAALSEPSVQRTPVIYQAGTSPRGREFAARNAEVVFVAGHSPEVLRKNIGAIKSLAVKYGRSPDAIKFVASTLVITDSTDAAAAAKLRDYQRYYSVEGALTHFSAVTGIDWSEFDLDAPLEYIETESNRSFLAAITKDAPPEAKWTLRKFLAPENGVSYGDSIVGGGKSVADQLASFAEAADLDGFNLNGANPHQSYRDLADHVIPELRSRGLVREAVPGQTLRQRLFDTPDPRLPADHPGSAYRGAFDDQPSSAPTLL</sequence>
<dbReference type="AlphaFoldDB" id="A0A7W9PAA6"/>
<gene>
    <name evidence="9" type="ORF">BJY24_000950</name>
</gene>